<keyword evidence="4" id="KW-1185">Reference proteome</keyword>
<dbReference type="InterPro" id="IPR039449">
    <property type="entry name" value="TssO"/>
</dbReference>
<name>A0ABT3IR81_9BACT</name>
<keyword evidence="2" id="KW-0472">Membrane</keyword>
<keyword evidence="2" id="KW-1133">Transmembrane helix</keyword>
<accession>A0ABT3IR81</accession>
<dbReference type="RefSeq" id="WP_264733282.1">
    <property type="nucleotide sequence ID" value="NZ_JAPDNR010000001.1"/>
</dbReference>
<evidence type="ECO:0000256" key="1">
    <source>
        <dbReference type="SAM" id="Coils"/>
    </source>
</evidence>
<reference evidence="3 4" key="1">
    <citation type="submission" date="2022-10" db="EMBL/GenBank/DDBJ databases">
        <title>Chitinophaga nivalis PC15 sp. nov., isolated from Pyeongchang county, South Korea.</title>
        <authorList>
            <person name="Trinh H.N."/>
        </authorList>
    </citation>
    <scope>NUCLEOTIDE SEQUENCE [LARGE SCALE GENOMIC DNA]</scope>
    <source>
        <strain evidence="3 4">PC14</strain>
    </source>
</reference>
<comment type="caution">
    <text evidence="3">The sequence shown here is derived from an EMBL/GenBank/DDBJ whole genome shotgun (WGS) entry which is preliminary data.</text>
</comment>
<keyword evidence="2 3" id="KW-0812">Transmembrane</keyword>
<evidence type="ECO:0000256" key="2">
    <source>
        <dbReference type="SAM" id="Phobius"/>
    </source>
</evidence>
<gene>
    <name evidence="3" type="ORF">OL497_21370</name>
</gene>
<feature type="transmembrane region" description="Helical" evidence="2">
    <location>
        <begin position="12"/>
        <end position="35"/>
    </location>
</feature>
<dbReference type="EMBL" id="JAPDNS010000002">
    <property type="protein sequence ID" value="MCW3486466.1"/>
    <property type="molecule type" value="Genomic_DNA"/>
</dbReference>
<protein>
    <submittedName>
        <fullName evidence="3">Type VI secretion system transmembrane protein TssO</fullName>
    </submittedName>
</protein>
<proteinExistence type="predicted"/>
<dbReference type="Pfam" id="PF17561">
    <property type="entry name" value="TssO"/>
    <property type="match status" value="1"/>
</dbReference>
<evidence type="ECO:0000313" key="3">
    <source>
        <dbReference type="EMBL" id="MCW3486466.1"/>
    </source>
</evidence>
<evidence type="ECO:0000313" key="4">
    <source>
        <dbReference type="Proteomes" id="UP001207742"/>
    </source>
</evidence>
<dbReference type="Proteomes" id="UP001207742">
    <property type="component" value="Unassembled WGS sequence"/>
</dbReference>
<keyword evidence="1" id="KW-0175">Coiled coil</keyword>
<sequence>MQALNSRERTVAFLWFLVFFMMTTGLLLLAVFFNYQVPINENKLLRRNLFTHQQEKTFQEQFVQQLGKVKQLLDTLQLPGQQAVYADQVVARLLAEMRNSIPKDKVAAYGLYDDIIQQCLSLLQCKQQLRELQQVQESMAALKEQITDLNTRLEARGRDLDNCRQMLLLNSRIP</sequence>
<organism evidence="3 4">
    <name type="scientific">Chitinophaga nivalis</name>
    <dbReference type="NCBI Taxonomy" id="2991709"/>
    <lineage>
        <taxon>Bacteria</taxon>
        <taxon>Pseudomonadati</taxon>
        <taxon>Bacteroidota</taxon>
        <taxon>Chitinophagia</taxon>
        <taxon>Chitinophagales</taxon>
        <taxon>Chitinophagaceae</taxon>
        <taxon>Chitinophaga</taxon>
    </lineage>
</organism>
<feature type="coiled-coil region" evidence="1">
    <location>
        <begin position="125"/>
        <end position="152"/>
    </location>
</feature>